<keyword evidence="2" id="KW-1185">Reference proteome</keyword>
<dbReference type="Proteomes" id="UP000054843">
    <property type="component" value="Unassembled WGS sequence"/>
</dbReference>
<accession>A0A0V1MPY3</accession>
<evidence type="ECO:0000313" key="1">
    <source>
        <dbReference type="EMBL" id="KRZ73644.1"/>
    </source>
</evidence>
<dbReference type="AlphaFoldDB" id="A0A0V1MPY3"/>
<organism evidence="1 2">
    <name type="scientific">Trichinella papuae</name>
    <dbReference type="NCBI Taxonomy" id="268474"/>
    <lineage>
        <taxon>Eukaryota</taxon>
        <taxon>Metazoa</taxon>
        <taxon>Ecdysozoa</taxon>
        <taxon>Nematoda</taxon>
        <taxon>Enoplea</taxon>
        <taxon>Dorylaimia</taxon>
        <taxon>Trichinellida</taxon>
        <taxon>Trichinellidae</taxon>
        <taxon>Trichinella</taxon>
    </lineage>
</organism>
<gene>
    <name evidence="1" type="ORF">T10_10456</name>
</gene>
<dbReference type="EMBL" id="JYDO01000060">
    <property type="protein sequence ID" value="KRZ73644.1"/>
    <property type="molecule type" value="Genomic_DNA"/>
</dbReference>
<proteinExistence type="predicted"/>
<comment type="caution">
    <text evidence="1">The sequence shown here is derived from an EMBL/GenBank/DDBJ whole genome shotgun (WGS) entry which is preliminary data.</text>
</comment>
<evidence type="ECO:0000313" key="2">
    <source>
        <dbReference type="Proteomes" id="UP000054843"/>
    </source>
</evidence>
<sequence length="63" mass="7131">MVRGARGVAIFERNPPPLVQLLVLNFQQEQRAIVSVLHLQIILVFESISQFSPEVPKKTNNGY</sequence>
<name>A0A0V1MPY3_9BILA</name>
<reference evidence="1 2" key="1">
    <citation type="submission" date="2015-01" db="EMBL/GenBank/DDBJ databases">
        <title>Evolution of Trichinella species and genotypes.</title>
        <authorList>
            <person name="Korhonen P.K."/>
            <person name="Edoardo P."/>
            <person name="Giuseppe L.R."/>
            <person name="Gasser R.B."/>
        </authorList>
    </citation>
    <scope>NUCLEOTIDE SEQUENCE [LARGE SCALE GENOMIC DNA]</scope>
    <source>
        <strain evidence="1">ISS1980</strain>
    </source>
</reference>
<protein>
    <submittedName>
        <fullName evidence="1">Uncharacterized protein</fullName>
    </submittedName>
</protein>